<dbReference type="AlphaFoldDB" id="A0A6N0HPE7"/>
<keyword evidence="2" id="KW-1185">Reference proteome</keyword>
<name>A0A6N0HPE7_9GAMM</name>
<dbReference type="EMBL" id="CP054490">
    <property type="protein sequence ID" value="QKQ24269.1"/>
    <property type="molecule type" value="Genomic_DNA"/>
</dbReference>
<evidence type="ECO:0000313" key="2">
    <source>
        <dbReference type="Proteomes" id="UP000509429"/>
    </source>
</evidence>
<dbReference type="RefSeq" id="WP_174605707.1">
    <property type="nucleotide sequence ID" value="NZ_CP054490.1"/>
</dbReference>
<evidence type="ECO:0000313" key="1">
    <source>
        <dbReference type="EMBL" id="QKQ24269.1"/>
    </source>
</evidence>
<organism evidence="1 2">
    <name type="scientific">Candidatus Ruthia endofausta</name>
    <dbReference type="NCBI Taxonomy" id="2738852"/>
    <lineage>
        <taxon>Bacteria</taxon>
        <taxon>Pseudomonadati</taxon>
        <taxon>Pseudomonadota</taxon>
        <taxon>Gammaproteobacteria</taxon>
        <taxon>Candidatus Pseudothioglobaceae</taxon>
        <taxon>Candidatus Ruthturnera</taxon>
    </lineage>
</organism>
<protein>
    <submittedName>
        <fullName evidence="1">Uncharacterized protein</fullName>
    </submittedName>
</protein>
<dbReference type="Proteomes" id="UP000509429">
    <property type="component" value="Chromosome"/>
</dbReference>
<accession>A0A6N0HPE7</accession>
<reference evidence="1 2" key="1">
    <citation type="submission" date="2020-05" db="EMBL/GenBank/DDBJ databases">
        <title>Horizontal transmission and recombination maintain forever young bacterial symbiont genomes.</title>
        <authorList>
            <person name="Russell S.L."/>
            <person name="Pepper-Tunick E."/>
            <person name="Svedberg J."/>
            <person name="Byrne A."/>
            <person name="Ruelas Castillo J."/>
            <person name="Vollmers C."/>
            <person name="Beinart R.A."/>
            <person name="Corbett-Detig R."/>
        </authorList>
    </citation>
    <scope>NUCLEOTIDE SEQUENCE [LARGE SCALE GENOMIC DNA]</scope>
    <source>
        <strain evidence="1">JDF_Ridge</strain>
    </source>
</reference>
<dbReference type="KEGG" id="reo:HUE58_03795"/>
<proteinExistence type="predicted"/>
<gene>
    <name evidence="1" type="ORF">HUE58_03795</name>
</gene>
<dbReference type="Gene3D" id="1.20.120.330">
    <property type="entry name" value="Nucleotidyltransferases domain 2"/>
    <property type="match status" value="2"/>
</dbReference>
<sequence length="105" mass="12705">MINDLIVQMIFFEGFVFHKNNKQYYKKVAFILHQVTEHYYSCLSLVLTQYKPYTCNLQQLKQAYVKTRYSEYYKIIEKESYLSERVTYLQTLTKQLCEEKIKSSG</sequence>